<evidence type="ECO:0000256" key="2">
    <source>
        <dbReference type="HAMAP-Rule" id="MF_00003"/>
    </source>
</evidence>
<dbReference type="GO" id="GO:0005829">
    <property type="term" value="C:cytosol"/>
    <property type="evidence" value="ECO:0007669"/>
    <property type="project" value="TreeGrafter"/>
</dbReference>
<accession>U2XVA0</accession>
<dbReference type="STRING" id="1397666.RS24_01704"/>
<feature type="compositionally biased region" description="Polar residues" evidence="3">
    <location>
        <begin position="145"/>
        <end position="164"/>
    </location>
</feature>
<dbReference type="PANTHER" id="PTHR33515">
    <property type="entry name" value="RIBOSOME-BINDING FACTOR A, CHLOROPLASTIC-RELATED"/>
    <property type="match status" value="1"/>
</dbReference>
<comment type="subcellular location">
    <subcellularLocation>
        <location evidence="2">Cytoplasm</location>
    </subcellularLocation>
</comment>
<dbReference type="SUPFAM" id="SSF89919">
    <property type="entry name" value="Ribosome-binding factor A, RbfA"/>
    <property type="match status" value="1"/>
</dbReference>
<proteinExistence type="inferred from homology"/>
<comment type="function">
    <text evidence="2">One of several proteins that assist in the late maturation steps of the functional core of the 30S ribosomal subunit. Associates with free 30S ribosomal subunits (but not with 30S subunits that are part of 70S ribosomes or polysomes). Required for efficient processing of 16S rRNA. May interact with the 5'-terminal helix region of 16S rRNA.</text>
</comment>
<keyword evidence="5" id="KW-1185">Reference proteome</keyword>
<comment type="similarity">
    <text evidence="2">Belongs to the RbfA family.</text>
</comment>
<dbReference type="GO" id="GO:0043024">
    <property type="term" value="F:ribosomal small subunit binding"/>
    <property type="evidence" value="ECO:0007669"/>
    <property type="project" value="TreeGrafter"/>
</dbReference>
<dbReference type="PROSITE" id="PS01319">
    <property type="entry name" value="RBFA"/>
    <property type="match status" value="1"/>
</dbReference>
<evidence type="ECO:0000313" key="4">
    <source>
        <dbReference type="EMBL" id="ERL46696.1"/>
    </source>
</evidence>
<dbReference type="InterPro" id="IPR023799">
    <property type="entry name" value="RbfA_dom_sf"/>
</dbReference>
<comment type="caution">
    <text evidence="4">The sequence shown here is derived from an EMBL/GenBank/DDBJ whole genome shotgun (WGS) entry which is preliminary data.</text>
</comment>
<comment type="subunit">
    <text evidence="2">Monomer. Binds 30S ribosomal subunits, but not 50S ribosomal subunits or 70S ribosomes.</text>
</comment>
<dbReference type="InterPro" id="IPR000238">
    <property type="entry name" value="RbfA"/>
</dbReference>
<keyword evidence="1 2" id="KW-0690">Ribosome biogenesis</keyword>
<dbReference type="OrthoDB" id="9805051at2"/>
<gene>
    <name evidence="2" type="primary">rbfA</name>
    <name evidence="4" type="ORF">RS24_01704</name>
</gene>
<dbReference type="PATRIC" id="fig|1397666.3.peg.1593"/>
<dbReference type="HAMAP" id="MF_00003">
    <property type="entry name" value="RbfA"/>
    <property type="match status" value="1"/>
</dbReference>
<dbReference type="AlphaFoldDB" id="U2XVA0"/>
<evidence type="ECO:0000313" key="5">
    <source>
        <dbReference type="Proteomes" id="UP000016762"/>
    </source>
</evidence>
<dbReference type="Gene3D" id="3.30.300.20">
    <property type="match status" value="1"/>
</dbReference>
<dbReference type="PANTHER" id="PTHR33515:SF1">
    <property type="entry name" value="RIBOSOME-BINDING FACTOR A, CHLOROPLASTIC-RELATED"/>
    <property type="match status" value="1"/>
</dbReference>
<feature type="region of interest" description="Disordered" evidence="3">
    <location>
        <begin position="141"/>
        <end position="178"/>
    </location>
</feature>
<keyword evidence="2" id="KW-0963">Cytoplasm</keyword>
<evidence type="ECO:0000256" key="1">
    <source>
        <dbReference type="ARBA" id="ARBA00022517"/>
    </source>
</evidence>
<sequence length="178" mass="19588">MAKRFKKSAHSDAPRSQRQLRVGELLRQKLSEVFSRGDVSGTNLDTRLVTVTEVRVSPDLKKATAFVVPLLQMTETLSKRKRSTVANSAADLTEELNCHAGALRIKMGDGLHLKYVPSLSFKSDDSFDNAAMMDNLLAREEVQRDLSNSQLNQQESASNNSGISITPPEAESEPTNEA</sequence>
<name>U2XVA0_9PROT</name>
<dbReference type="GO" id="GO:0030490">
    <property type="term" value="P:maturation of SSU-rRNA"/>
    <property type="evidence" value="ECO:0007669"/>
    <property type="project" value="UniProtKB-UniRule"/>
</dbReference>
<organism evidence="4 5">
    <name type="scientific">Candidatus Micropelagius thuwalensis</name>
    <dbReference type="NCBI Taxonomy" id="1397666"/>
    <lineage>
        <taxon>Bacteria</taxon>
        <taxon>Pseudomonadati</taxon>
        <taxon>Pseudomonadota</taxon>
        <taxon>Alphaproteobacteria</taxon>
        <taxon>PS1 clade</taxon>
        <taxon>Candidatus Micropelagius</taxon>
    </lineage>
</organism>
<dbReference type="EMBL" id="AWXE01000004">
    <property type="protein sequence ID" value="ERL46696.1"/>
    <property type="molecule type" value="Genomic_DNA"/>
</dbReference>
<protein>
    <recommendedName>
        <fullName evidence="2">Ribosome-binding factor A</fullName>
    </recommendedName>
</protein>
<evidence type="ECO:0000256" key="3">
    <source>
        <dbReference type="SAM" id="MobiDB-lite"/>
    </source>
</evidence>
<dbReference type="InterPro" id="IPR020053">
    <property type="entry name" value="Ribosome-bd_factorA_CS"/>
</dbReference>
<reference evidence="4 5" key="1">
    <citation type="journal article" date="2014" name="FEMS Microbiol. Ecol.">
        <title>Genomic differentiation among two strains of the PS1 clade isolated from geographically separated marine habitats.</title>
        <authorList>
            <person name="Jimenez-Infante F."/>
            <person name="Ngugi D.K."/>
            <person name="Alam I."/>
            <person name="Rashid M."/>
            <person name="Baalawi W."/>
            <person name="Kamau A.A."/>
            <person name="Bajic V.B."/>
            <person name="Stingl U."/>
        </authorList>
    </citation>
    <scope>NUCLEOTIDE SEQUENCE [LARGE SCALE GENOMIC DNA]</scope>
    <source>
        <strain evidence="4 5">RS24</strain>
    </source>
</reference>
<dbReference type="RefSeq" id="WP_021777674.1">
    <property type="nucleotide sequence ID" value="NZ_AWXE01000004.1"/>
</dbReference>
<dbReference type="Pfam" id="PF02033">
    <property type="entry name" value="RBFA"/>
    <property type="match status" value="1"/>
</dbReference>
<dbReference type="Proteomes" id="UP000016762">
    <property type="component" value="Unassembled WGS sequence"/>
</dbReference>
<dbReference type="eggNOG" id="COG0858">
    <property type="taxonomic scope" value="Bacteria"/>
</dbReference>
<dbReference type="InterPro" id="IPR015946">
    <property type="entry name" value="KH_dom-like_a/b"/>
</dbReference>